<dbReference type="Gene3D" id="2.130.10.10">
    <property type="entry name" value="YVTN repeat-like/Quinoprotein amine dehydrogenase"/>
    <property type="match status" value="1"/>
</dbReference>
<sequence>MHIHLSSSPNWSSSHALDATQEGLVAFAGHQSVTVLCSRKHHILQVLGPHKARVSSVAFVPYGPAARLVAGCDDGSARCWDWQAGGCLAAAKARSKAELTAVALPAWGDALAVFGDASGQLLRWCFSSNAKLALLAKLGSRVCCLAAAPGAAAEQQQLQQVLAGCADGSCVLVDSSSGAQLLKCMMADGSCLVLMNGMAGGVLLAAMVPGNMACHTAMMKPPHSRTIYQLAVLPAQQTVQQQQQQQQQQVFSGKFTVLSISMDRSLAVSELAIQPKEVPAAAAAAAAAASGTSEAPHTADAAAAGPAAAQQLSPAASSSSSSSSSSAVTGGQGMPAVCSEVQPGAQQAQLLWRNLQDKVLALAWHPTNPRE</sequence>
<reference evidence="3 4" key="1">
    <citation type="submission" date="2023-05" db="EMBL/GenBank/DDBJ databases">
        <title>A 100% complete, gapless, phased diploid assembly of the Scenedesmus obliquus UTEX 3031 genome.</title>
        <authorList>
            <person name="Biondi T.C."/>
            <person name="Hanschen E.R."/>
            <person name="Kwon T."/>
            <person name="Eng W."/>
            <person name="Kruse C.P.S."/>
            <person name="Koehler S.I."/>
            <person name="Kunde Y."/>
            <person name="Gleasner C.D."/>
            <person name="You Mak K.T."/>
            <person name="Polle J."/>
            <person name="Hovde B.T."/>
            <person name="Starkenburg S.R."/>
        </authorList>
    </citation>
    <scope>NUCLEOTIDE SEQUENCE [LARGE SCALE GENOMIC DNA]</scope>
    <source>
        <strain evidence="3 4">DOE0152z</strain>
    </source>
</reference>
<dbReference type="EMBL" id="CP126209">
    <property type="protein sequence ID" value="WIA10383.1"/>
    <property type="molecule type" value="Genomic_DNA"/>
</dbReference>
<dbReference type="PANTHER" id="PTHR46362:SF1">
    <property type="entry name" value="GEM-ASSOCIATED PROTEIN 5"/>
    <property type="match status" value="1"/>
</dbReference>
<dbReference type="InterPro" id="IPR052640">
    <property type="entry name" value="Gemin-5"/>
</dbReference>
<feature type="region of interest" description="Disordered" evidence="2">
    <location>
        <begin position="296"/>
        <end position="334"/>
    </location>
</feature>
<evidence type="ECO:0008006" key="5">
    <source>
        <dbReference type="Google" id="ProtNLM"/>
    </source>
</evidence>
<evidence type="ECO:0000256" key="1">
    <source>
        <dbReference type="PROSITE-ProRule" id="PRU00221"/>
    </source>
</evidence>
<gene>
    <name evidence="3" type="ORF">OEZ85_010575</name>
</gene>
<dbReference type="Pfam" id="PF00400">
    <property type="entry name" value="WD40"/>
    <property type="match status" value="1"/>
</dbReference>
<dbReference type="SUPFAM" id="SSF50978">
    <property type="entry name" value="WD40 repeat-like"/>
    <property type="match status" value="1"/>
</dbReference>
<accession>A0ABY8TSE7</accession>
<name>A0ABY8TSE7_TETOB</name>
<evidence type="ECO:0000256" key="2">
    <source>
        <dbReference type="SAM" id="MobiDB-lite"/>
    </source>
</evidence>
<dbReference type="InterPro" id="IPR036322">
    <property type="entry name" value="WD40_repeat_dom_sf"/>
</dbReference>
<proteinExistence type="predicted"/>
<feature type="compositionally biased region" description="Low complexity" evidence="2">
    <location>
        <begin position="299"/>
        <end position="327"/>
    </location>
</feature>
<evidence type="ECO:0000313" key="4">
    <source>
        <dbReference type="Proteomes" id="UP001244341"/>
    </source>
</evidence>
<dbReference type="Proteomes" id="UP001244341">
    <property type="component" value="Chromosome 2b"/>
</dbReference>
<dbReference type="InterPro" id="IPR015943">
    <property type="entry name" value="WD40/YVTN_repeat-like_dom_sf"/>
</dbReference>
<dbReference type="InterPro" id="IPR001680">
    <property type="entry name" value="WD40_rpt"/>
</dbReference>
<organism evidence="3 4">
    <name type="scientific">Tetradesmus obliquus</name>
    <name type="common">Green alga</name>
    <name type="synonym">Acutodesmus obliquus</name>
    <dbReference type="NCBI Taxonomy" id="3088"/>
    <lineage>
        <taxon>Eukaryota</taxon>
        <taxon>Viridiplantae</taxon>
        <taxon>Chlorophyta</taxon>
        <taxon>core chlorophytes</taxon>
        <taxon>Chlorophyceae</taxon>
        <taxon>CS clade</taxon>
        <taxon>Sphaeropleales</taxon>
        <taxon>Scenedesmaceae</taxon>
        <taxon>Tetradesmus</taxon>
    </lineage>
</organism>
<feature type="repeat" description="WD" evidence="1">
    <location>
        <begin position="47"/>
        <end position="90"/>
    </location>
</feature>
<keyword evidence="1" id="KW-0853">WD repeat</keyword>
<keyword evidence="4" id="KW-1185">Reference proteome</keyword>
<evidence type="ECO:0000313" key="3">
    <source>
        <dbReference type="EMBL" id="WIA10383.1"/>
    </source>
</evidence>
<protein>
    <recommendedName>
        <fullName evidence="5">Anaphase-promoting complex subunit 4 WD40 domain-containing protein</fullName>
    </recommendedName>
</protein>
<dbReference type="PANTHER" id="PTHR46362">
    <property type="entry name" value="GEM-ASSOCIATED PROTEIN 5"/>
    <property type="match status" value="1"/>
</dbReference>
<dbReference type="SMART" id="SM00320">
    <property type="entry name" value="WD40"/>
    <property type="match status" value="2"/>
</dbReference>
<dbReference type="PROSITE" id="PS50082">
    <property type="entry name" value="WD_REPEATS_2"/>
    <property type="match status" value="1"/>
</dbReference>